<evidence type="ECO:0000256" key="6">
    <source>
        <dbReference type="ARBA" id="ARBA00022741"/>
    </source>
</evidence>
<evidence type="ECO:0000259" key="13">
    <source>
        <dbReference type="Pfam" id="PF01743"/>
    </source>
</evidence>
<name>A0ABX5FCV6_9BURK</name>
<dbReference type="NCBIfam" id="NF008137">
    <property type="entry name" value="PRK10885.1"/>
    <property type="match status" value="1"/>
</dbReference>
<feature type="domain" description="Poly A polymerase head" evidence="13">
    <location>
        <begin position="7"/>
        <end position="130"/>
    </location>
</feature>
<dbReference type="Gene3D" id="1.10.3090.10">
    <property type="entry name" value="cca-adding enzyme, domain 2"/>
    <property type="match status" value="1"/>
</dbReference>
<evidence type="ECO:0000313" key="16">
    <source>
        <dbReference type="Proteomes" id="UP000242660"/>
    </source>
</evidence>
<evidence type="ECO:0000256" key="3">
    <source>
        <dbReference type="ARBA" id="ARBA00022694"/>
    </source>
</evidence>
<keyword evidence="8" id="KW-0067">ATP-binding</keyword>
<evidence type="ECO:0000256" key="10">
    <source>
        <dbReference type="ARBA" id="ARBA00022884"/>
    </source>
</evidence>
<evidence type="ECO:0000256" key="8">
    <source>
        <dbReference type="ARBA" id="ARBA00022840"/>
    </source>
</evidence>
<dbReference type="InterPro" id="IPR032828">
    <property type="entry name" value="PolyA_RNA-bd"/>
</dbReference>
<organism evidence="15 16">
    <name type="scientific">Candidatus Pandoraea novymonadis</name>
    <dbReference type="NCBI Taxonomy" id="1808959"/>
    <lineage>
        <taxon>Bacteria</taxon>
        <taxon>Pseudomonadati</taxon>
        <taxon>Pseudomonadota</taxon>
        <taxon>Betaproteobacteria</taxon>
        <taxon>Burkholderiales</taxon>
        <taxon>Burkholderiaceae</taxon>
        <taxon>Pandoraea</taxon>
    </lineage>
</organism>
<keyword evidence="11" id="KW-0511">Multifunctional enzyme</keyword>
<protein>
    <submittedName>
        <fullName evidence="15">Multifunctional CCA protein</fullName>
    </submittedName>
</protein>
<keyword evidence="4" id="KW-0548">Nucleotidyltransferase</keyword>
<gene>
    <name evidence="15" type="primary">cca</name>
    <name evidence="15" type="ORF">BZL35_00842</name>
</gene>
<dbReference type="Pfam" id="PF01743">
    <property type="entry name" value="PolyA_pol"/>
    <property type="match status" value="1"/>
</dbReference>
<dbReference type="Gene3D" id="3.30.460.10">
    <property type="entry name" value="Beta Polymerase, domain 2"/>
    <property type="match status" value="1"/>
</dbReference>
<dbReference type="InterPro" id="IPR043519">
    <property type="entry name" value="NT_sf"/>
</dbReference>
<reference evidence="15 16" key="1">
    <citation type="journal article" date="2017" name="Front. Microbiol.">
        <title>Genome of Ca. Pandoraea novymonadis, an Endosymbiotic Bacterium of the Trypanosomatid Novymonas esmeraldas.</title>
        <authorList>
            <person name="Kostygov A.Y."/>
            <person name="Butenko A."/>
            <person name="Nenarokova A."/>
            <person name="Tashyreva D."/>
            <person name="Flegontov P."/>
            <person name="Lukes J."/>
            <person name="Yurchenko V."/>
        </authorList>
    </citation>
    <scope>NUCLEOTIDE SEQUENCE [LARGE SCALE GENOMIC DNA]</scope>
    <source>
        <strain evidence="15 16">E262</strain>
    </source>
</reference>
<evidence type="ECO:0000256" key="9">
    <source>
        <dbReference type="ARBA" id="ARBA00022842"/>
    </source>
</evidence>
<dbReference type="EMBL" id="MUHY01000003">
    <property type="protein sequence ID" value="PSB91625.1"/>
    <property type="molecule type" value="Genomic_DNA"/>
</dbReference>
<dbReference type="InterPro" id="IPR002646">
    <property type="entry name" value="PolA_pol_head_dom"/>
</dbReference>
<accession>A0ABX5FCV6</accession>
<keyword evidence="10 12" id="KW-0694">RNA-binding</keyword>
<dbReference type="PANTHER" id="PTHR47545">
    <property type="entry name" value="MULTIFUNCTIONAL CCA PROTEIN"/>
    <property type="match status" value="1"/>
</dbReference>
<dbReference type="Pfam" id="PF12627">
    <property type="entry name" value="PolyA_pol_RNAbd"/>
    <property type="match status" value="1"/>
</dbReference>
<evidence type="ECO:0000256" key="7">
    <source>
        <dbReference type="ARBA" id="ARBA00022800"/>
    </source>
</evidence>
<dbReference type="Proteomes" id="UP000242660">
    <property type="component" value="Unassembled WGS sequence"/>
</dbReference>
<evidence type="ECO:0000256" key="2">
    <source>
        <dbReference type="ARBA" id="ARBA00022679"/>
    </source>
</evidence>
<evidence type="ECO:0000256" key="12">
    <source>
        <dbReference type="RuleBase" id="RU003953"/>
    </source>
</evidence>
<dbReference type="PANTHER" id="PTHR47545:SF1">
    <property type="entry name" value="MULTIFUNCTIONAL CCA PROTEIN"/>
    <property type="match status" value="1"/>
</dbReference>
<evidence type="ECO:0000256" key="11">
    <source>
        <dbReference type="ARBA" id="ARBA00023268"/>
    </source>
</evidence>
<keyword evidence="5" id="KW-0479">Metal-binding</keyword>
<keyword evidence="7" id="KW-0692">RNA repair</keyword>
<feature type="domain" description="tRNA nucleotidyltransferase/poly(A) polymerase RNA and SrmB- binding" evidence="14">
    <location>
        <begin position="157"/>
        <end position="219"/>
    </location>
</feature>
<dbReference type="SUPFAM" id="SSF81891">
    <property type="entry name" value="Poly A polymerase C-terminal region-like"/>
    <property type="match status" value="1"/>
</dbReference>
<keyword evidence="3" id="KW-0819">tRNA processing</keyword>
<dbReference type="InterPro" id="IPR050124">
    <property type="entry name" value="tRNA_CCA-adding_enzyme"/>
</dbReference>
<sequence>MTLPVKIYVVGGAIRDELMGMSVKDCDYVVVGSTPEDMLAKGFKPVGRGFPVFLHPETHEEYALARTESKTTFGYHGFVFFYAPSVTLEQDLARRDFTMNAIARELMDDGSLSDTLIDPYEGVKAIEARLFHHVSEAFVDDPVRILRCARFAARFPDFTVAPETLILMRRMTKNGEVDALVPERVWQELSRGLMEKKPSRMLDILRDTGAATRILPEVDIDIHVLTALDFAAIKMFPLPVRFAILIHSLGKEMMLDGSSLRNIAYEGRSVDCLKFLCERLCVPAECRELAKIVVRELNHIHGSERLSVSELVSLLERCDAFRRPKRFEGILQACESLDVHSGGRNTSYSRRHYLMQTLEVARSVNAGIFAERYAGNGAKIKAALHAARVDFLSVWLDVHSD</sequence>
<dbReference type="InterPro" id="IPR012006">
    <property type="entry name" value="CCA_bact"/>
</dbReference>
<comment type="cofactor">
    <cofactor evidence="1">
        <name>Mg(2+)</name>
        <dbReference type="ChEBI" id="CHEBI:18420"/>
    </cofactor>
</comment>
<comment type="caution">
    <text evidence="15">The sequence shown here is derived from an EMBL/GenBank/DDBJ whole genome shotgun (WGS) entry which is preliminary data.</text>
</comment>
<keyword evidence="9" id="KW-0460">Magnesium</keyword>
<evidence type="ECO:0000256" key="4">
    <source>
        <dbReference type="ARBA" id="ARBA00022695"/>
    </source>
</evidence>
<keyword evidence="16" id="KW-1185">Reference proteome</keyword>
<evidence type="ECO:0000259" key="14">
    <source>
        <dbReference type="Pfam" id="PF12627"/>
    </source>
</evidence>
<keyword evidence="6" id="KW-0547">Nucleotide-binding</keyword>
<evidence type="ECO:0000256" key="1">
    <source>
        <dbReference type="ARBA" id="ARBA00001946"/>
    </source>
</evidence>
<dbReference type="SUPFAM" id="SSF81301">
    <property type="entry name" value="Nucleotidyltransferase"/>
    <property type="match status" value="1"/>
</dbReference>
<keyword evidence="2 12" id="KW-0808">Transferase</keyword>
<comment type="similarity">
    <text evidence="12">Belongs to the tRNA nucleotidyltransferase/poly(A) polymerase family.</text>
</comment>
<dbReference type="PIRSF" id="PIRSF000813">
    <property type="entry name" value="CCA_bact"/>
    <property type="match status" value="1"/>
</dbReference>
<proteinExistence type="inferred from homology"/>
<evidence type="ECO:0000256" key="5">
    <source>
        <dbReference type="ARBA" id="ARBA00022723"/>
    </source>
</evidence>
<evidence type="ECO:0000313" key="15">
    <source>
        <dbReference type="EMBL" id="PSB91625.1"/>
    </source>
</evidence>